<dbReference type="GO" id="GO:0008236">
    <property type="term" value="F:serine-type peptidase activity"/>
    <property type="evidence" value="ECO:0007669"/>
    <property type="project" value="UniProtKB-KW"/>
</dbReference>
<dbReference type="Gene3D" id="3.90.226.10">
    <property type="entry name" value="2-enoyl-CoA Hydratase, Chain A, domain 1"/>
    <property type="match status" value="2"/>
</dbReference>
<name>A0A4Y8UET1_9GAMM</name>
<evidence type="ECO:0000256" key="1">
    <source>
        <dbReference type="ARBA" id="ARBA00008683"/>
    </source>
</evidence>
<feature type="transmembrane region" description="Helical" evidence="6">
    <location>
        <begin position="21"/>
        <end position="42"/>
    </location>
</feature>
<evidence type="ECO:0000256" key="4">
    <source>
        <dbReference type="ARBA" id="ARBA00022825"/>
    </source>
</evidence>
<dbReference type="PIRSF" id="PIRSF001217">
    <property type="entry name" value="Protease_4_SppA"/>
    <property type="match status" value="1"/>
</dbReference>
<dbReference type="Proteomes" id="UP000298133">
    <property type="component" value="Unassembled WGS sequence"/>
</dbReference>
<keyword evidence="6" id="KW-1133">Transmembrane helix</keyword>
<keyword evidence="6" id="KW-0812">Transmembrane</keyword>
<feature type="domain" description="Peptidase S49" evidence="7">
    <location>
        <begin position="397"/>
        <end position="545"/>
    </location>
</feature>
<evidence type="ECO:0000259" key="7">
    <source>
        <dbReference type="Pfam" id="PF01343"/>
    </source>
</evidence>
<dbReference type="SUPFAM" id="SSF52096">
    <property type="entry name" value="ClpP/crotonase"/>
    <property type="match status" value="2"/>
</dbReference>
<dbReference type="InterPro" id="IPR047217">
    <property type="entry name" value="S49_SppA_67K_type_N"/>
</dbReference>
<evidence type="ECO:0000256" key="3">
    <source>
        <dbReference type="ARBA" id="ARBA00022801"/>
    </source>
</evidence>
<evidence type="ECO:0000256" key="2">
    <source>
        <dbReference type="ARBA" id="ARBA00022670"/>
    </source>
</evidence>
<dbReference type="InterPro" id="IPR047272">
    <property type="entry name" value="S49_SppA_C"/>
</dbReference>
<feature type="domain" description="Peptidase S49" evidence="7">
    <location>
        <begin position="132"/>
        <end position="279"/>
    </location>
</feature>
<dbReference type="CDD" id="cd07023">
    <property type="entry name" value="S49_Sppa_N_C"/>
    <property type="match status" value="1"/>
</dbReference>
<accession>A0A4Y8UET1</accession>
<dbReference type="OrthoDB" id="9764363at2"/>
<evidence type="ECO:0000313" key="9">
    <source>
        <dbReference type="Proteomes" id="UP000298133"/>
    </source>
</evidence>
<dbReference type="Pfam" id="PF01343">
    <property type="entry name" value="Peptidase_S49"/>
    <property type="match status" value="2"/>
</dbReference>
<dbReference type="NCBIfam" id="TIGR00705">
    <property type="entry name" value="SppA_67K"/>
    <property type="match status" value="1"/>
</dbReference>
<dbReference type="PANTHER" id="PTHR33209:SF1">
    <property type="entry name" value="PEPTIDASE S49 DOMAIN-CONTAINING PROTEIN"/>
    <property type="match status" value="1"/>
</dbReference>
<dbReference type="PANTHER" id="PTHR33209">
    <property type="entry name" value="PROTEASE 4"/>
    <property type="match status" value="1"/>
</dbReference>
<proteinExistence type="inferred from homology"/>
<sequence>MKRLWRALTTLLRGIGSALRWLRRLALTAITLVVVLALFGQLNRPAPSLPDSAVLALAPSGQLVDQLSYIDPFGELLNPTAAPAETLLPELIAVIDHAANNPAITAVVLDTQQLQSADMAKILELGDALLRFRASGKPIVATADSYDSYQYLLASHADRIFMHHFGAVEISSMQAQRSYFADLLERLQIDFHLFRAGEFKDAVEPLTRSGMSASSRQQLQRLVDQRWQLYSDRISTNRNLPRGAVDDLVANYADKLRASGGDFARLAEQSGLVDSLSDRSQRRTLIADWLRAQSAGASPRGEPEQVDSASYAAWLRRNDQQRSAPATVIVYTAAGEILDGQQSAGQIGGDSSAEQLQELVKQQLRAEQPTALVVRIDSPGGSAFASEVVREQLQFARDHGMAVVVSMGSTAASGGYWIATGADYLVAQPATLTGSIGVFGLVPTINRGLESLGVNFEQVSSSPAAAAYHPQQPLSEAAAAIFQSSVDGLYQRFLQHVSDARQLSLSQTEQLAGGQVWSGGDALELGLVDRLGGLDQAIDAAAEIAGFSDYQVTHYQPQLTPWEQFVTTLNQQLSAFTARSELAALLSPLLDGAALPGTAQSLGQLRDSFNDPQARYLLCTLCP</sequence>
<evidence type="ECO:0000256" key="6">
    <source>
        <dbReference type="SAM" id="Phobius"/>
    </source>
</evidence>
<reference evidence="8 9" key="1">
    <citation type="submission" date="2019-03" db="EMBL/GenBank/DDBJ databases">
        <title>Draft genome of Gammaproteobacteria bacterium LSUCC0057, a member of the SAR92 clade.</title>
        <authorList>
            <person name="Lanclos V.C."/>
            <person name="Doiron C."/>
            <person name="Henson M.W."/>
            <person name="Thrash J.C."/>
        </authorList>
    </citation>
    <scope>NUCLEOTIDE SEQUENCE [LARGE SCALE GENOMIC DNA]</scope>
    <source>
        <strain evidence="8 9">LSUCC0057</strain>
    </source>
</reference>
<feature type="active site" description="Proton donor/acceptor" evidence="5">
    <location>
        <position position="200"/>
    </location>
</feature>
<keyword evidence="4" id="KW-0720">Serine protease</keyword>
<comment type="similarity">
    <text evidence="1">Belongs to the peptidase S49 family.</text>
</comment>
<feature type="active site" description="Nucleophile" evidence="5">
    <location>
        <position position="413"/>
    </location>
</feature>
<dbReference type="GO" id="GO:0016020">
    <property type="term" value="C:membrane"/>
    <property type="evidence" value="ECO:0007669"/>
    <property type="project" value="InterPro"/>
</dbReference>
<dbReference type="Gene3D" id="6.20.330.10">
    <property type="match status" value="1"/>
</dbReference>
<dbReference type="InterPro" id="IPR002142">
    <property type="entry name" value="Peptidase_S49"/>
</dbReference>
<keyword evidence="3" id="KW-0378">Hydrolase</keyword>
<keyword evidence="9" id="KW-1185">Reference proteome</keyword>
<dbReference type="CDD" id="cd07018">
    <property type="entry name" value="S49_SppA_67K_type"/>
    <property type="match status" value="1"/>
</dbReference>
<evidence type="ECO:0000256" key="5">
    <source>
        <dbReference type="PIRSR" id="PIRSR001217-1"/>
    </source>
</evidence>
<dbReference type="InterPro" id="IPR029045">
    <property type="entry name" value="ClpP/crotonase-like_dom_sf"/>
</dbReference>
<keyword evidence="6" id="KW-0472">Membrane</keyword>
<keyword evidence="2" id="KW-0645">Protease</keyword>
<dbReference type="InterPro" id="IPR004634">
    <property type="entry name" value="Pept_S49_pIV"/>
</dbReference>
<organism evidence="8 9">
    <name type="scientific">Gammaproteobacteria bacterium LSUCC0057</name>
    <dbReference type="NCBI Taxonomy" id="2559237"/>
    <lineage>
        <taxon>Bacteria</taxon>
        <taxon>Pseudomonadati</taxon>
        <taxon>Pseudomonadota</taxon>
        <taxon>Gammaproteobacteria</taxon>
        <taxon>Cellvibrionales</taxon>
        <taxon>Porticoccaceae</taxon>
        <taxon>SAR92 clade</taxon>
    </lineage>
</organism>
<gene>
    <name evidence="8" type="primary">sppA</name>
    <name evidence="8" type="ORF">E3W66_07455</name>
</gene>
<evidence type="ECO:0000313" key="8">
    <source>
        <dbReference type="EMBL" id="TFH67325.1"/>
    </source>
</evidence>
<protein>
    <submittedName>
        <fullName evidence="8">Signal peptide peptidase SppA</fullName>
    </submittedName>
</protein>
<dbReference type="EMBL" id="SPIA01000003">
    <property type="protein sequence ID" value="TFH67325.1"/>
    <property type="molecule type" value="Genomic_DNA"/>
</dbReference>
<dbReference type="GO" id="GO:0006465">
    <property type="term" value="P:signal peptide processing"/>
    <property type="evidence" value="ECO:0007669"/>
    <property type="project" value="InterPro"/>
</dbReference>
<comment type="caution">
    <text evidence="8">The sequence shown here is derived from an EMBL/GenBank/DDBJ whole genome shotgun (WGS) entry which is preliminary data.</text>
</comment>
<dbReference type="AlphaFoldDB" id="A0A4Y8UET1"/>